<dbReference type="Pfam" id="PF13439">
    <property type="entry name" value="Glyco_transf_4"/>
    <property type="match status" value="1"/>
</dbReference>
<evidence type="ECO:0000313" key="4">
    <source>
        <dbReference type="Proteomes" id="UP000464262"/>
    </source>
</evidence>
<feature type="domain" description="Glycosyl transferase family 1" evidence="1">
    <location>
        <begin position="186"/>
        <end position="348"/>
    </location>
</feature>
<accession>A0A7Z2T3K3</accession>
<dbReference type="InterPro" id="IPR028098">
    <property type="entry name" value="Glyco_trans_4-like_N"/>
</dbReference>
<dbReference type="PANTHER" id="PTHR45947">
    <property type="entry name" value="SULFOQUINOVOSYL TRANSFERASE SQD2"/>
    <property type="match status" value="1"/>
</dbReference>
<keyword evidence="3" id="KW-0808">Transferase</keyword>
<evidence type="ECO:0000313" key="3">
    <source>
        <dbReference type="EMBL" id="QIA63630.1"/>
    </source>
</evidence>
<evidence type="ECO:0000259" key="2">
    <source>
        <dbReference type="Pfam" id="PF13439"/>
    </source>
</evidence>
<dbReference type="PANTHER" id="PTHR45947:SF3">
    <property type="entry name" value="SULFOQUINOVOSYL TRANSFERASE SQD2"/>
    <property type="match status" value="1"/>
</dbReference>
<feature type="domain" description="Glycosyltransferase subfamily 4-like N-terminal" evidence="2">
    <location>
        <begin position="18"/>
        <end position="175"/>
    </location>
</feature>
<organism evidence="3 4">
    <name type="scientific">Vibrio astriarenae</name>
    <dbReference type="NCBI Taxonomy" id="1481923"/>
    <lineage>
        <taxon>Bacteria</taxon>
        <taxon>Pseudomonadati</taxon>
        <taxon>Pseudomonadota</taxon>
        <taxon>Gammaproteobacteria</taxon>
        <taxon>Vibrionales</taxon>
        <taxon>Vibrionaceae</taxon>
        <taxon>Vibrio</taxon>
    </lineage>
</organism>
<dbReference type="Pfam" id="PF00534">
    <property type="entry name" value="Glycos_transf_1"/>
    <property type="match status" value="1"/>
</dbReference>
<evidence type="ECO:0000259" key="1">
    <source>
        <dbReference type="Pfam" id="PF00534"/>
    </source>
</evidence>
<dbReference type="InterPro" id="IPR050194">
    <property type="entry name" value="Glycosyltransferase_grp1"/>
</dbReference>
<dbReference type="GO" id="GO:0016757">
    <property type="term" value="F:glycosyltransferase activity"/>
    <property type="evidence" value="ECO:0007669"/>
    <property type="project" value="InterPro"/>
</dbReference>
<protein>
    <submittedName>
        <fullName evidence="3">Glycosyltransferase</fullName>
    </submittedName>
</protein>
<proteinExistence type="predicted"/>
<dbReference type="AlphaFoldDB" id="A0A7Z2T3K3"/>
<dbReference type="Gene3D" id="3.40.50.2000">
    <property type="entry name" value="Glycogen Phosphorylase B"/>
    <property type="match status" value="2"/>
</dbReference>
<dbReference type="KEGG" id="vas:GT360_08935"/>
<dbReference type="SUPFAM" id="SSF53756">
    <property type="entry name" value="UDP-Glycosyltransferase/glycogen phosphorylase"/>
    <property type="match status" value="1"/>
</dbReference>
<name>A0A7Z2T3K3_9VIBR</name>
<sequence>MTKKIPLLIVHYGDNWIRGSEVCLMNMIDSLDNRYVPIVWTNNPAFADYAEANHIIVEQSEFPELVCLHSGQRKIDWNNWCLLFNKARYLIRKHHIKLIHVNSGAPCQWMASAARATHTPIVAQLHCEYNLHDRFTLGLHTVPNIITVSHAISQSLLEEGYEQHRLHVVHNGVPVTSKEDIEPVNIREELGINEDAKIILSVGSLIERKGVDRLISTIYRLREEGINAHLVVIGDGECKTLLEQFAQAINVEDYVHLIGEQNNVNAWLHGGANLFISGARSEAFGLVLVEAALAGIPVIAPATGGIVEVIKDRKTGLLYPNNKDAVEHITQRATSILYDQEYGQELAAAGLTHAQQHFSVENNVSHIEAVYEHVLLQPGQHKSVFSVFRCALRPLKTVWKKHIINRFFVRGARYENC</sequence>
<dbReference type="Proteomes" id="UP000464262">
    <property type="component" value="Chromosome 1"/>
</dbReference>
<dbReference type="CDD" id="cd03811">
    <property type="entry name" value="GT4_GT28_WabH-like"/>
    <property type="match status" value="1"/>
</dbReference>
<dbReference type="RefSeq" id="WP_164648523.1">
    <property type="nucleotide sequence ID" value="NZ_CP047475.1"/>
</dbReference>
<gene>
    <name evidence="3" type="ORF">GT360_08935</name>
</gene>
<keyword evidence="4" id="KW-1185">Reference proteome</keyword>
<reference evidence="3 4" key="1">
    <citation type="submission" date="2020-01" db="EMBL/GenBank/DDBJ databases">
        <title>Whole genome and functional gene identification of agarase of Vibrio HN897.</title>
        <authorList>
            <person name="Liu Y."/>
            <person name="Zhao Z."/>
        </authorList>
    </citation>
    <scope>NUCLEOTIDE SEQUENCE [LARGE SCALE GENOMIC DNA]</scope>
    <source>
        <strain evidence="3 4">HN897</strain>
    </source>
</reference>
<dbReference type="EMBL" id="CP047475">
    <property type="protein sequence ID" value="QIA63630.1"/>
    <property type="molecule type" value="Genomic_DNA"/>
</dbReference>
<dbReference type="InterPro" id="IPR001296">
    <property type="entry name" value="Glyco_trans_1"/>
</dbReference>